<feature type="domain" description="NYN" evidence="2">
    <location>
        <begin position="3"/>
        <end position="141"/>
    </location>
</feature>
<dbReference type="PANTHER" id="PTHR14379">
    <property type="entry name" value="LIMKAIN B LKAP"/>
    <property type="match status" value="1"/>
</dbReference>
<dbReference type="GO" id="GO:0004540">
    <property type="term" value="F:RNA nuclease activity"/>
    <property type="evidence" value="ECO:0007669"/>
    <property type="project" value="InterPro"/>
</dbReference>
<evidence type="ECO:0000313" key="4">
    <source>
        <dbReference type="Proteomes" id="UP000308199"/>
    </source>
</evidence>
<feature type="region of interest" description="Disordered" evidence="1">
    <location>
        <begin position="284"/>
        <end position="310"/>
    </location>
</feature>
<comment type="caution">
    <text evidence="3">The sequence shown here is derived from an EMBL/GenBank/DDBJ whole genome shotgun (WGS) entry which is preliminary data.</text>
</comment>
<keyword evidence="4" id="KW-1185">Reference proteome</keyword>
<dbReference type="GO" id="GO:0010468">
    <property type="term" value="P:regulation of gene expression"/>
    <property type="evidence" value="ECO:0007669"/>
    <property type="project" value="InterPro"/>
</dbReference>
<dbReference type="GO" id="GO:1905762">
    <property type="term" value="F:CCR4-NOT complex binding"/>
    <property type="evidence" value="ECO:0007669"/>
    <property type="project" value="TreeGrafter"/>
</dbReference>
<dbReference type="GO" id="GO:0005777">
    <property type="term" value="C:peroxisome"/>
    <property type="evidence" value="ECO:0007669"/>
    <property type="project" value="InterPro"/>
</dbReference>
<dbReference type="CDD" id="cd10910">
    <property type="entry name" value="PIN_limkain_b1_N_like"/>
    <property type="match status" value="1"/>
</dbReference>
<evidence type="ECO:0000313" key="3">
    <source>
        <dbReference type="EMBL" id="THH05132.1"/>
    </source>
</evidence>
<feature type="compositionally biased region" description="Polar residues" evidence="1">
    <location>
        <begin position="290"/>
        <end position="301"/>
    </location>
</feature>
<gene>
    <name evidence="3" type="ORF">EW145_g5016</name>
</gene>
<dbReference type="Gene3D" id="3.40.50.1010">
    <property type="entry name" value="5'-nuclease"/>
    <property type="match status" value="1"/>
</dbReference>
<reference evidence="3 4" key="1">
    <citation type="submission" date="2019-02" db="EMBL/GenBank/DDBJ databases">
        <title>Genome sequencing of the rare red list fungi Phellinidium pouzarii.</title>
        <authorList>
            <person name="Buettner E."/>
            <person name="Kellner H."/>
        </authorList>
    </citation>
    <scope>NUCLEOTIDE SEQUENCE [LARGE SCALE GENOMIC DNA]</scope>
    <source>
        <strain evidence="3 4">DSM 108285</strain>
    </source>
</reference>
<dbReference type="OrthoDB" id="549353at2759"/>
<proteinExistence type="predicted"/>
<dbReference type="PANTHER" id="PTHR14379:SF3">
    <property type="entry name" value="MEIOSIS REGULATOR AND MRNA STABILITY FACTOR 1"/>
    <property type="match status" value="1"/>
</dbReference>
<dbReference type="InterPro" id="IPR024768">
    <property type="entry name" value="Marf1"/>
</dbReference>
<evidence type="ECO:0000256" key="1">
    <source>
        <dbReference type="SAM" id="MobiDB-lite"/>
    </source>
</evidence>
<protein>
    <recommendedName>
        <fullName evidence="2">NYN domain-containing protein</fullName>
    </recommendedName>
</protein>
<sequence>MKRVGIFWDYENCKPPPKMSGFSIVGKIRQVVLPLGGVSLFRTYMDANSKSTTATQQQEMQLSAILKGVSLVHIPNAGKKEVTDKILLVDLMLFALENREPSTLVLITAEHDINYALSVLRLRGHEIHIVSPSASVCHSSRYLVDNYFDWKLDILESNDSAAKTRVLSGRVCVQPIGPRDAISQSSDALWSYASSSSSGSVSAGFNQSVHADVENIRNCTNADTEASIIEKECNISSDSLGSGWSLRSLPSSYSDTHLQDLTSSVQGVISAGFVDPWASQAGNPVENDVWRSSSHAETEGSSLDDEEPWSEDCVLRPSTTKDITIRKISGTDAELIGRESELNISVADTHAVTAHEPSTLPVSPGERFRILIDVLAGDRARGLLSTSHIILGNLLQQLDPNIYQHADVVDLKEYLEVARQEKIVFFSGSDWGSKEIYVFLHSKWIPLDVHKSNFVVLSQALETFASSEYKKTPFAELKERVLILDPGAVVKANALNFKHYILLALGAGLVEVDLPMFVWVKPISQNVVTDAQASYSQLSAWTLSTTEVINARPSQAQATEASPQLRPPKKRDQIDPVYATLIYVLRELREQGVYEIKRWELPGRLLKRDPGIYQRAGIVTTGTKIKSYVSKALAAGVVVLKPGGEGEKRLVMVQLHPDYW</sequence>
<dbReference type="Pfam" id="PF01936">
    <property type="entry name" value="NYN"/>
    <property type="match status" value="1"/>
</dbReference>
<organism evidence="3 4">
    <name type="scientific">Phellinidium pouzarii</name>
    <dbReference type="NCBI Taxonomy" id="167371"/>
    <lineage>
        <taxon>Eukaryota</taxon>
        <taxon>Fungi</taxon>
        <taxon>Dikarya</taxon>
        <taxon>Basidiomycota</taxon>
        <taxon>Agaricomycotina</taxon>
        <taxon>Agaricomycetes</taxon>
        <taxon>Hymenochaetales</taxon>
        <taxon>Hymenochaetaceae</taxon>
        <taxon>Phellinidium</taxon>
    </lineage>
</organism>
<name>A0A4S4L1I7_9AGAM</name>
<evidence type="ECO:0000259" key="2">
    <source>
        <dbReference type="Pfam" id="PF01936"/>
    </source>
</evidence>
<dbReference type="AlphaFoldDB" id="A0A4S4L1I7"/>
<dbReference type="InterPro" id="IPR021139">
    <property type="entry name" value="NYN"/>
</dbReference>
<accession>A0A4S4L1I7</accession>
<dbReference type="Proteomes" id="UP000308199">
    <property type="component" value="Unassembled WGS sequence"/>
</dbReference>
<dbReference type="EMBL" id="SGPK01000284">
    <property type="protein sequence ID" value="THH05132.1"/>
    <property type="molecule type" value="Genomic_DNA"/>
</dbReference>